<reference evidence="2" key="1">
    <citation type="submission" date="2014-09" db="EMBL/GenBank/DDBJ databases">
        <authorList>
            <person name="Magalhaes I.L.F."/>
            <person name="Oliveira U."/>
            <person name="Santos F.R."/>
            <person name="Vidigal T.H.D.A."/>
            <person name="Brescovit A.D."/>
            <person name="Santos A.J."/>
        </authorList>
    </citation>
    <scope>NUCLEOTIDE SEQUENCE</scope>
    <source>
        <tissue evidence="2">Shoot tissue taken approximately 20 cm above the soil surface</tissue>
    </source>
</reference>
<sequence length="31" mass="3651">MFHRDYGMRPAARLPPPRLQQRTLRVAFPTA</sequence>
<reference evidence="2" key="2">
    <citation type="journal article" date="2015" name="Data Brief">
        <title>Shoot transcriptome of the giant reed, Arundo donax.</title>
        <authorList>
            <person name="Barrero R.A."/>
            <person name="Guerrero F.D."/>
            <person name="Moolhuijzen P."/>
            <person name="Goolsby J.A."/>
            <person name="Tidwell J."/>
            <person name="Bellgard S.E."/>
            <person name="Bellgard M.I."/>
        </authorList>
    </citation>
    <scope>NUCLEOTIDE SEQUENCE</scope>
    <source>
        <tissue evidence="2">Shoot tissue taken approximately 20 cm above the soil surface</tissue>
    </source>
</reference>
<dbReference type="EMBL" id="GBRH01271571">
    <property type="protein sequence ID" value="JAD26324.1"/>
    <property type="molecule type" value="Transcribed_RNA"/>
</dbReference>
<evidence type="ECO:0000313" key="2">
    <source>
        <dbReference type="EMBL" id="JAD26324.1"/>
    </source>
</evidence>
<dbReference type="AlphaFoldDB" id="A0A0A8YIL1"/>
<protein>
    <submittedName>
        <fullName evidence="2">Uncharacterized protein</fullName>
    </submittedName>
</protein>
<organism evidence="2">
    <name type="scientific">Arundo donax</name>
    <name type="common">Giant reed</name>
    <name type="synonym">Donax arundinaceus</name>
    <dbReference type="NCBI Taxonomy" id="35708"/>
    <lineage>
        <taxon>Eukaryota</taxon>
        <taxon>Viridiplantae</taxon>
        <taxon>Streptophyta</taxon>
        <taxon>Embryophyta</taxon>
        <taxon>Tracheophyta</taxon>
        <taxon>Spermatophyta</taxon>
        <taxon>Magnoliopsida</taxon>
        <taxon>Liliopsida</taxon>
        <taxon>Poales</taxon>
        <taxon>Poaceae</taxon>
        <taxon>PACMAD clade</taxon>
        <taxon>Arundinoideae</taxon>
        <taxon>Arundineae</taxon>
        <taxon>Arundo</taxon>
    </lineage>
</organism>
<accession>A0A0A8YIL1</accession>
<proteinExistence type="predicted"/>
<feature type="region of interest" description="Disordered" evidence="1">
    <location>
        <begin position="1"/>
        <end position="31"/>
    </location>
</feature>
<evidence type="ECO:0000256" key="1">
    <source>
        <dbReference type="SAM" id="MobiDB-lite"/>
    </source>
</evidence>
<name>A0A0A8YIL1_ARUDO</name>